<dbReference type="Proteomes" id="UP001595748">
    <property type="component" value="Unassembled WGS sequence"/>
</dbReference>
<dbReference type="EMBL" id="JBHRZF010000094">
    <property type="protein sequence ID" value="MFC3860749.1"/>
    <property type="molecule type" value="Genomic_DNA"/>
</dbReference>
<keyword evidence="1" id="KW-1133">Transmembrane helix</keyword>
<accession>A0ABV8A5L4</accession>
<reference evidence="3" key="1">
    <citation type="journal article" date="2019" name="Int. J. Syst. Evol. Microbiol.">
        <title>The Global Catalogue of Microorganisms (GCM) 10K type strain sequencing project: providing services to taxonomists for standard genome sequencing and annotation.</title>
        <authorList>
            <consortium name="The Broad Institute Genomics Platform"/>
            <consortium name="The Broad Institute Genome Sequencing Center for Infectious Disease"/>
            <person name="Wu L."/>
            <person name="Ma J."/>
        </authorList>
    </citation>
    <scope>NUCLEOTIDE SEQUENCE [LARGE SCALE GENOMIC DNA]</scope>
    <source>
        <strain evidence="3">CCTCC AB 2013263</strain>
    </source>
</reference>
<keyword evidence="3" id="KW-1185">Reference proteome</keyword>
<evidence type="ECO:0000313" key="2">
    <source>
        <dbReference type="EMBL" id="MFC3860749.1"/>
    </source>
</evidence>
<name>A0ABV8A5L4_9DEIO</name>
<sequence length="63" mass="6772">MTSSPPPPAWAAPGRALADREAARLRDRFIRDARTTVSSRLLAYLLSALILLAALILLGAVLM</sequence>
<gene>
    <name evidence="2" type="ORF">ACFOPQ_08230</name>
</gene>
<dbReference type="RefSeq" id="WP_380076984.1">
    <property type="nucleotide sequence ID" value="NZ_JBHRZF010000094.1"/>
</dbReference>
<comment type="caution">
    <text evidence="2">The sequence shown here is derived from an EMBL/GenBank/DDBJ whole genome shotgun (WGS) entry which is preliminary data.</text>
</comment>
<protein>
    <submittedName>
        <fullName evidence="2">Uncharacterized protein</fullName>
    </submittedName>
</protein>
<feature type="transmembrane region" description="Helical" evidence="1">
    <location>
        <begin position="41"/>
        <end position="62"/>
    </location>
</feature>
<evidence type="ECO:0000313" key="3">
    <source>
        <dbReference type="Proteomes" id="UP001595748"/>
    </source>
</evidence>
<proteinExistence type="predicted"/>
<keyword evidence="1" id="KW-0812">Transmembrane</keyword>
<evidence type="ECO:0000256" key="1">
    <source>
        <dbReference type="SAM" id="Phobius"/>
    </source>
</evidence>
<organism evidence="2 3">
    <name type="scientific">Deinococcus antarcticus</name>
    <dbReference type="NCBI Taxonomy" id="1298767"/>
    <lineage>
        <taxon>Bacteria</taxon>
        <taxon>Thermotogati</taxon>
        <taxon>Deinococcota</taxon>
        <taxon>Deinococci</taxon>
        <taxon>Deinococcales</taxon>
        <taxon>Deinococcaceae</taxon>
        <taxon>Deinococcus</taxon>
    </lineage>
</organism>
<keyword evidence="1" id="KW-0472">Membrane</keyword>